<accession>A0A2T0FHZ6</accession>
<feature type="compositionally biased region" description="Low complexity" evidence="8">
    <location>
        <begin position="300"/>
        <end position="315"/>
    </location>
</feature>
<feature type="compositionally biased region" description="Polar residues" evidence="8">
    <location>
        <begin position="160"/>
        <end position="169"/>
    </location>
</feature>
<evidence type="ECO:0000256" key="7">
    <source>
        <dbReference type="ARBA" id="ARBA00024136"/>
    </source>
</evidence>
<comment type="similarity">
    <text evidence="3">Belongs to the VTS1 family.</text>
</comment>
<feature type="compositionally biased region" description="Polar residues" evidence="8">
    <location>
        <begin position="219"/>
        <end position="228"/>
    </location>
</feature>
<dbReference type="EMBL" id="NDIQ01000021">
    <property type="protein sequence ID" value="PRT54622.1"/>
    <property type="molecule type" value="Genomic_DNA"/>
</dbReference>
<dbReference type="GO" id="GO:0000289">
    <property type="term" value="P:nuclear-transcribed mRNA poly(A) tail shortening"/>
    <property type="evidence" value="ECO:0007669"/>
    <property type="project" value="TreeGrafter"/>
</dbReference>
<dbReference type="GeneID" id="36515990"/>
<evidence type="ECO:0000256" key="4">
    <source>
        <dbReference type="ARBA" id="ARBA00022490"/>
    </source>
</evidence>
<dbReference type="AlphaFoldDB" id="A0A2T0FHZ6"/>
<feature type="region of interest" description="Disordered" evidence="8">
    <location>
        <begin position="1"/>
        <end position="30"/>
    </location>
</feature>
<feature type="compositionally biased region" description="Low complexity" evidence="8">
    <location>
        <begin position="238"/>
        <end position="248"/>
    </location>
</feature>
<comment type="subunit">
    <text evidence="6">Monomer. Binds to RNA.</text>
</comment>
<feature type="region of interest" description="Disordered" evidence="8">
    <location>
        <begin position="219"/>
        <end position="329"/>
    </location>
</feature>
<organism evidence="10 11">
    <name type="scientific">Wickerhamiella sorbophila</name>
    <dbReference type="NCBI Taxonomy" id="45607"/>
    <lineage>
        <taxon>Eukaryota</taxon>
        <taxon>Fungi</taxon>
        <taxon>Dikarya</taxon>
        <taxon>Ascomycota</taxon>
        <taxon>Saccharomycotina</taxon>
        <taxon>Dipodascomycetes</taxon>
        <taxon>Dipodascales</taxon>
        <taxon>Trichomonascaceae</taxon>
        <taxon>Wickerhamiella</taxon>
    </lineage>
</organism>
<dbReference type="GO" id="GO:0000932">
    <property type="term" value="C:P-body"/>
    <property type="evidence" value="ECO:0007669"/>
    <property type="project" value="UniProtKB-SubCell"/>
</dbReference>
<dbReference type="SMART" id="SM00454">
    <property type="entry name" value="SAM"/>
    <property type="match status" value="1"/>
</dbReference>
<feature type="compositionally biased region" description="Low complexity" evidence="8">
    <location>
        <begin position="381"/>
        <end position="394"/>
    </location>
</feature>
<evidence type="ECO:0000256" key="3">
    <source>
        <dbReference type="ARBA" id="ARBA00007325"/>
    </source>
</evidence>
<reference evidence="10 11" key="1">
    <citation type="submission" date="2017-04" db="EMBL/GenBank/DDBJ databases">
        <title>Genome sequencing of [Candida] sorbophila.</title>
        <authorList>
            <person name="Ahn J.O."/>
        </authorList>
    </citation>
    <scope>NUCLEOTIDE SEQUENCE [LARGE SCALE GENOMIC DNA]</scope>
    <source>
        <strain evidence="10 11">DS02</strain>
    </source>
</reference>
<keyword evidence="11" id="KW-1185">Reference proteome</keyword>
<feature type="domain" description="SAM" evidence="9">
    <location>
        <begin position="428"/>
        <end position="485"/>
    </location>
</feature>
<dbReference type="Proteomes" id="UP000238350">
    <property type="component" value="Unassembled WGS sequence"/>
</dbReference>
<dbReference type="Gene3D" id="1.10.150.50">
    <property type="entry name" value="Transcription Factor, Ets-1"/>
    <property type="match status" value="1"/>
</dbReference>
<dbReference type="OrthoDB" id="2155283at2759"/>
<dbReference type="InterPro" id="IPR001660">
    <property type="entry name" value="SAM"/>
</dbReference>
<feature type="compositionally biased region" description="Low complexity" evidence="8">
    <location>
        <begin position="257"/>
        <end position="268"/>
    </location>
</feature>
<name>A0A2T0FHZ6_9ASCO</name>
<evidence type="ECO:0000256" key="6">
    <source>
        <dbReference type="ARBA" id="ARBA00024046"/>
    </source>
</evidence>
<sequence>MTPDPIESPLATRARVNEPGSHVHSHASGASHGAERVLLAALERSPLQREWQALEGWFQALDVVDQAAIAAALSRKVHPDFVPVIKACAGTESPYDAGFPAMAGPSAQDAGDIAAPACTTGSNSHRTEHFENFVDIARASGRQAVAPRQHSVDSAAGPSDNGSAGSSQNRFRTFRSLGTSQPPSAGASPFVNSFISPVPKSGLYSQAFAPLGQRQQSSFTPWSLSQEINRPKSATEINPSSSPNYSPYQSHPWAQPAGSASAGYGSSGLDIMRGGQSSGESKLQPVSKRWTASPLRPKTGLAGPAPGSAGSVSASTANPLGSPAPGAVGQGVAEVKNAAAGTIGPINPAPGPETPAGNRREDTKVWNGKPFQPTYAAAIGSSPAPATTAVSPPSVAAPPAAPASPRAANQSPYAKRSVNYMDIELLADMGAWLRSLRLHKYTENLSDMPWQEVVLLNDQDLEARGVNALGARRKMLKMFEEIRAAQDNGKLPK</sequence>
<evidence type="ECO:0000259" key="9">
    <source>
        <dbReference type="PROSITE" id="PS50105"/>
    </source>
</evidence>
<feature type="compositionally biased region" description="Low complexity" evidence="8">
    <location>
        <begin position="20"/>
        <end position="30"/>
    </location>
</feature>
<comment type="caution">
    <text evidence="10">The sequence shown here is derived from an EMBL/GenBank/DDBJ whole genome shotgun (WGS) entry which is preliminary data.</text>
</comment>
<dbReference type="GO" id="GO:0005829">
    <property type="term" value="C:cytosol"/>
    <property type="evidence" value="ECO:0007669"/>
    <property type="project" value="UniProtKB-SubCell"/>
</dbReference>
<dbReference type="InterPro" id="IPR050897">
    <property type="entry name" value="SMAUG/VTS1_RNA-bind"/>
</dbReference>
<evidence type="ECO:0000256" key="8">
    <source>
        <dbReference type="SAM" id="MobiDB-lite"/>
    </source>
</evidence>
<evidence type="ECO:0000313" key="11">
    <source>
        <dbReference type="Proteomes" id="UP000238350"/>
    </source>
</evidence>
<dbReference type="RefSeq" id="XP_024664567.1">
    <property type="nucleotide sequence ID" value="XM_024808799.1"/>
</dbReference>
<protein>
    <recommendedName>
        <fullName evidence="7">RNA-binding protein VTS1</fullName>
    </recommendedName>
</protein>
<dbReference type="PROSITE" id="PS50105">
    <property type="entry name" value="SAM_DOMAIN"/>
    <property type="match status" value="1"/>
</dbReference>
<dbReference type="PANTHER" id="PTHR12515">
    <property type="entry name" value="STERILE ALPHA MOTIF DOMAIN CONTAINING PROTEIN 4-RELATED"/>
    <property type="match status" value="1"/>
</dbReference>
<feature type="region of interest" description="Disordered" evidence="8">
    <location>
        <begin position="141"/>
        <end position="169"/>
    </location>
</feature>
<dbReference type="InterPro" id="IPR037635">
    <property type="entry name" value="VTS1_SAM"/>
</dbReference>
<proteinExistence type="inferred from homology"/>
<feature type="region of interest" description="Disordered" evidence="8">
    <location>
        <begin position="341"/>
        <end position="412"/>
    </location>
</feature>
<dbReference type="GO" id="GO:0003729">
    <property type="term" value="F:mRNA binding"/>
    <property type="evidence" value="ECO:0007669"/>
    <property type="project" value="InterPro"/>
</dbReference>
<keyword evidence="4" id="KW-0963">Cytoplasm</keyword>
<dbReference type="InterPro" id="IPR013761">
    <property type="entry name" value="SAM/pointed_sf"/>
</dbReference>
<evidence type="ECO:0000256" key="2">
    <source>
        <dbReference type="ARBA" id="ARBA00004514"/>
    </source>
</evidence>
<dbReference type="Pfam" id="PF07647">
    <property type="entry name" value="SAM_2"/>
    <property type="match status" value="1"/>
</dbReference>
<evidence type="ECO:0000313" key="10">
    <source>
        <dbReference type="EMBL" id="PRT54622.1"/>
    </source>
</evidence>
<dbReference type="PANTHER" id="PTHR12515:SF5">
    <property type="entry name" value="PROTEIN SMAUG"/>
    <property type="match status" value="1"/>
</dbReference>
<keyword evidence="5" id="KW-0694">RNA-binding</keyword>
<dbReference type="SUPFAM" id="SSF47769">
    <property type="entry name" value="SAM/Pointed domain"/>
    <property type="match status" value="1"/>
</dbReference>
<comment type="subcellular location">
    <subcellularLocation>
        <location evidence="1">Cytoplasm</location>
        <location evidence="1">P-body</location>
    </subcellularLocation>
    <subcellularLocation>
        <location evidence="2">Cytoplasm</location>
        <location evidence="2">Cytosol</location>
    </subcellularLocation>
</comment>
<dbReference type="CDD" id="cd09556">
    <property type="entry name" value="SAM_VTS1_fungal"/>
    <property type="match status" value="1"/>
</dbReference>
<evidence type="ECO:0000256" key="5">
    <source>
        <dbReference type="ARBA" id="ARBA00022884"/>
    </source>
</evidence>
<gene>
    <name evidence="10" type="ORF">B9G98_02242</name>
</gene>
<evidence type="ECO:0000256" key="1">
    <source>
        <dbReference type="ARBA" id="ARBA00004201"/>
    </source>
</evidence>